<comment type="caution">
    <text evidence="2">The sequence shown here is derived from an EMBL/GenBank/DDBJ whole genome shotgun (WGS) entry which is preliminary data.</text>
</comment>
<evidence type="ECO:0000256" key="1">
    <source>
        <dbReference type="SAM" id="MobiDB-lite"/>
    </source>
</evidence>
<feature type="region of interest" description="Disordered" evidence="1">
    <location>
        <begin position="1"/>
        <end position="33"/>
    </location>
</feature>
<dbReference type="Proteomes" id="UP000377595">
    <property type="component" value="Unassembled WGS sequence"/>
</dbReference>
<dbReference type="RefSeq" id="WP_155351353.1">
    <property type="nucleotide sequence ID" value="NZ_BAAAHM010000054.1"/>
</dbReference>
<gene>
    <name evidence="2" type="ORF">Aple_095540</name>
</gene>
<name>A0A5M3XZX2_9ACTN</name>
<accession>A0A5M3XZX2</accession>
<organism evidence="2 3">
    <name type="scientific">Acrocarpospora pleiomorpha</name>
    <dbReference type="NCBI Taxonomy" id="90975"/>
    <lineage>
        <taxon>Bacteria</taxon>
        <taxon>Bacillati</taxon>
        <taxon>Actinomycetota</taxon>
        <taxon>Actinomycetes</taxon>
        <taxon>Streptosporangiales</taxon>
        <taxon>Streptosporangiaceae</taxon>
        <taxon>Acrocarpospora</taxon>
    </lineage>
</organism>
<feature type="compositionally biased region" description="Basic and acidic residues" evidence="1">
    <location>
        <begin position="1"/>
        <end position="14"/>
    </location>
</feature>
<keyword evidence="3" id="KW-1185">Reference proteome</keyword>
<proteinExistence type="predicted"/>
<protein>
    <submittedName>
        <fullName evidence="2">Uncharacterized protein</fullName>
    </submittedName>
</protein>
<reference evidence="2 3" key="1">
    <citation type="submission" date="2019-10" db="EMBL/GenBank/DDBJ databases">
        <title>Whole genome shotgun sequence of Acrocarpospora pleiomorpha NBRC 16267.</title>
        <authorList>
            <person name="Ichikawa N."/>
            <person name="Kimura A."/>
            <person name="Kitahashi Y."/>
            <person name="Komaki H."/>
            <person name="Oguchi A."/>
        </authorList>
    </citation>
    <scope>NUCLEOTIDE SEQUENCE [LARGE SCALE GENOMIC DNA]</scope>
    <source>
        <strain evidence="2 3">NBRC 16267</strain>
    </source>
</reference>
<evidence type="ECO:0000313" key="3">
    <source>
        <dbReference type="Proteomes" id="UP000377595"/>
    </source>
</evidence>
<dbReference type="EMBL" id="BLAF01000093">
    <property type="protein sequence ID" value="GES26655.1"/>
    <property type="molecule type" value="Genomic_DNA"/>
</dbReference>
<dbReference type="AlphaFoldDB" id="A0A5M3XZX2"/>
<sequence>MKDQVHTLHRRDAPRPGVAAALPTSTGTAHAQDVDEADYVIIGSGPGGAAPPTTR</sequence>
<evidence type="ECO:0000313" key="2">
    <source>
        <dbReference type="EMBL" id="GES26655.1"/>
    </source>
</evidence>